<organism evidence="4 5">
    <name type="scientific">Paractinoplanes ovalisporus</name>
    <dbReference type="NCBI Taxonomy" id="2810368"/>
    <lineage>
        <taxon>Bacteria</taxon>
        <taxon>Bacillati</taxon>
        <taxon>Actinomycetota</taxon>
        <taxon>Actinomycetes</taxon>
        <taxon>Micromonosporales</taxon>
        <taxon>Micromonosporaceae</taxon>
        <taxon>Paractinoplanes</taxon>
    </lineage>
</organism>
<dbReference type="InterPro" id="IPR051911">
    <property type="entry name" value="SDR_oxidoreductase"/>
</dbReference>
<accession>A0ABS2A335</accession>
<evidence type="ECO:0000313" key="5">
    <source>
        <dbReference type="Proteomes" id="UP000632138"/>
    </source>
</evidence>
<dbReference type="PRINTS" id="PR00081">
    <property type="entry name" value="GDHRDH"/>
</dbReference>
<dbReference type="RefSeq" id="WP_203374159.1">
    <property type="nucleotide sequence ID" value="NZ_JAENHP010000001.1"/>
</dbReference>
<dbReference type="SUPFAM" id="SSF51735">
    <property type="entry name" value="NAD(P)-binding Rossmann-fold domains"/>
    <property type="match status" value="1"/>
</dbReference>
<keyword evidence="2" id="KW-0560">Oxidoreductase</keyword>
<comment type="caution">
    <text evidence="4">The sequence shown here is derived from an EMBL/GenBank/DDBJ whole genome shotgun (WGS) entry which is preliminary data.</text>
</comment>
<dbReference type="InterPro" id="IPR036291">
    <property type="entry name" value="NAD(P)-bd_dom_sf"/>
</dbReference>
<dbReference type="CDD" id="cd05374">
    <property type="entry name" value="17beta-HSD-like_SDR_c"/>
    <property type="match status" value="1"/>
</dbReference>
<dbReference type="EMBL" id="JAENHP010000001">
    <property type="protein sequence ID" value="MBM2614251.1"/>
    <property type="molecule type" value="Genomic_DNA"/>
</dbReference>
<dbReference type="PRINTS" id="PR00080">
    <property type="entry name" value="SDRFAMILY"/>
</dbReference>
<dbReference type="Gene3D" id="3.40.50.720">
    <property type="entry name" value="NAD(P)-binding Rossmann-like Domain"/>
    <property type="match status" value="1"/>
</dbReference>
<dbReference type="PANTHER" id="PTHR43976">
    <property type="entry name" value="SHORT CHAIN DEHYDROGENASE"/>
    <property type="match status" value="1"/>
</dbReference>
<dbReference type="InterPro" id="IPR002347">
    <property type="entry name" value="SDR_fam"/>
</dbReference>
<sequence length="296" mass="32309">MSKIWFITGTSSGFGRLWAEAALERGDRVAATARDTTKLKDLVERFGESVLPLELDVTDREGVFGAVEHAVQRFGRLDVVVNNAGYGHFGMVEELTERELRQQMETNFFGAVWVTQAALPFLRRQGGGHLLQVTSEGGVRAYPGIGAYHASKWALEGLSEALAQEVEGFGIRVTCVEPGPYATDWLDRGSRRSAERADYDEARAATAPEFEVGDPDATKPAILELVDAADPPRRLILGKLFPVIEALYEERLQTWRDWQPVSVKAFGAKAAAPTAVAAQLPAGAGETGISGRRRPR</sequence>
<protein>
    <submittedName>
        <fullName evidence="4">SDR family NAD(P)-dependent oxidoreductase</fullName>
    </submittedName>
</protein>
<proteinExistence type="inferred from homology"/>
<evidence type="ECO:0000256" key="1">
    <source>
        <dbReference type="ARBA" id="ARBA00006484"/>
    </source>
</evidence>
<dbReference type="Pfam" id="PF00106">
    <property type="entry name" value="adh_short"/>
    <property type="match status" value="1"/>
</dbReference>
<gene>
    <name evidence="4" type="ORF">JIG36_01615</name>
</gene>
<dbReference type="Proteomes" id="UP000632138">
    <property type="component" value="Unassembled WGS sequence"/>
</dbReference>
<evidence type="ECO:0000256" key="2">
    <source>
        <dbReference type="ARBA" id="ARBA00023002"/>
    </source>
</evidence>
<name>A0ABS2A335_9ACTN</name>
<dbReference type="NCBIfam" id="NF006114">
    <property type="entry name" value="PRK08263.1"/>
    <property type="match status" value="1"/>
</dbReference>
<keyword evidence="5" id="KW-1185">Reference proteome</keyword>
<evidence type="ECO:0000256" key="3">
    <source>
        <dbReference type="RuleBase" id="RU000363"/>
    </source>
</evidence>
<evidence type="ECO:0000313" key="4">
    <source>
        <dbReference type="EMBL" id="MBM2614251.1"/>
    </source>
</evidence>
<reference evidence="4 5" key="1">
    <citation type="submission" date="2021-01" db="EMBL/GenBank/DDBJ databases">
        <title>Actinoplanes sp. nov. LDG1-06 isolated from lichen.</title>
        <authorList>
            <person name="Saeng-In P."/>
            <person name="Phongsopitanun W."/>
            <person name="Kanchanasin P."/>
            <person name="Yuki M."/>
            <person name="Kudo T."/>
            <person name="Ohkuma M."/>
            <person name="Tanasupawat S."/>
        </authorList>
    </citation>
    <scope>NUCLEOTIDE SEQUENCE [LARGE SCALE GENOMIC DNA]</scope>
    <source>
        <strain evidence="4 5">LDG1-06</strain>
    </source>
</reference>
<dbReference type="PANTHER" id="PTHR43976:SF16">
    <property type="entry name" value="SHORT-CHAIN DEHYDROGENASE_REDUCTASE FAMILY PROTEIN"/>
    <property type="match status" value="1"/>
</dbReference>
<comment type="similarity">
    <text evidence="1 3">Belongs to the short-chain dehydrogenases/reductases (SDR) family.</text>
</comment>